<comment type="caution">
    <text evidence="2">The sequence shown here is derived from an EMBL/GenBank/DDBJ whole genome shotgun (WGS) entry which is preliminary data.</text>
</comment>
<dbReference type="EMBL" id="VYYT01000175">
    <property type="protein sequence ID" value="KAK2760092.1"/>
    <property type="molecule type" value="Genomic_DNA"/>
</dbReference>
<keyword evidence="3" id="KW-1185">Reference proteome</keyword>
<evidence type="ECO:0000313" key="2">
    <source>
        <dbReference type="EMBL" id="KAK2760092.1"/>
    </source>
</evidence>
<gene>
    <name evidence="2" type="ORF">CKAH01_16588</name>
</gene>
<proteinExistence type="predicted"/>
<name>A0AAE0D6K6_COLKA</name>
<evidence type="ECO:0000256" key="1">
    <source>
        <dbReference type="SAM" id="MobiDB-lite"/>
    </source>
</evidence>
<accession>A0AAE0D6K6</accession>
<sequence>MEPEPDDLISFCSGPKSPLGTDVNSCPTAPEKHYPTSFGEGVTKPLSTPQELERLELEADEKRLEPTAGHDFNALENSIPFIEGTIKSLPPLHDLEDLELEKLSQLCLPRWDSREIWRQESSAIRPERFEYAALLRKPPSLAWKRAMQQLHSGFYHGRPLEETIPFSEPYINRPFLGAMSIILYDIQLQKESQADILPDVELRLQYNSKMSTWRDLILMHMLLVDYGMVAPPMRVHDSFSDKTHNTNDTWKRDWPVWNALCAVVSEIAQSCAHGRPDKVLIWYISDSLRELAYISPVERVTFSGFHFEYDLALMLHHYHTRRKSLPPEEYWKGRTGYQGILQELIDDVPRLGTERLTRKLSVDFNENIEAFISSDATQKTVKEIVKGVAARLGIELAAPKERGLGTPLIELYYKNGVLKREGNPYRTR</sequence>
<dbReference type="AlphaFoldDB" id="A0AAE0D6K6"/>
<reference evidence="2" key="1">
    <citation type="submission" date="2023-02" db="EMBL/GenBank/DDBJ databases">
        <title>Colletotrichum kahawae CIFC_Que2 genome sequencing and assembly.</title>
        <authorList>
            <person name="Baroncelli R."/>
        </authorList>
    </citation>
    <scope>NUCLEOTIDE SEQUENCE</scope>
    <source>
        <strain evidence="2">CIFC_Que2</strain>
    </source>
</reference>
<feature type="region of interest" description="Disordered" evidence="1">
    <location>
        <begin position="1"/>
        <end position="48"/>
    </location>
</feature>
<evidence type="ECO:0000313" key="3">
    <source>
        <dbReference type="Proteomes" id="UP001281614"/>
    </source>
</evidence>
<dbReference type="Proteomes" id="UP001281614">
    <property type="component" value="Unassembled WGS sequence"/>
</dbReference>
<protein>
    <submittedName>
        <fullName evidence="2">Uncharacterized protein</fullName>
    </submittedName>
</protein>
<organism evidence="2 3">
    <name type="scientific">Colletotrichum kahawae</name>
    <name type="common">Coffee berry disease fungus</name>
    <dbReference type="NCBI Taxonomy" id="34407"/>
    <lineage>
        <taxon>Eukaryota</taxon>
        <taxon>Fungi</taxon>
        <taxon>Dikarya</taxon>
        <taxon>Ascomycota</taxon>
        <taxon>Pezizomycotina</taxon>
        <taxon>Sordariomycetes</taxon>
        <taxon>Hypocreomycetidae</taxon>
        <taxon>Glomerellales</taxon>
        <taxon>Glomerellaceae</taxon>
        <taxon>Colletotrichum</taxon>
        <taxon>Colletotrichum gloeosporioides species complex</taxon>
    </lineage>
</organism>